<evidence type="ECO:0000256" key="1">
    <source>
        <dbReference type="SAM" id="Coils"/>
    </source>
</evidence>
<gene>
    <name evidence="2" type="ORF">CWI78_10055</name>
</gene>
<reference evidence="3" key="1">
    <citation type="journal article" date="2018" name="Front. Microbiol.">
        <title>Genome-Based Analysis Reveals the Taxonomy and Diversity of the Family Idiomarinaceae.</title>
        <authorList>
            <person name="Liu Y."/>
            <person name="Lai Q."/>
            <person name="Shao Z."/>
        </authorList>
    </citation>
    <scope>NUCLEOTIDE SEQUENCE [LARGE SCALE GENOMIC DNA]</scope>
    <source>
        <strain evidence="3">R22</strain>
    </source>
</reference>
<evidence type="ECO:0000313" key="2">
    <source>
        <dbReference type="EMBL" id="RUO67185.1"/>
    </source>
</evidence>
<keyword evidence="3" id="KW-1185">Reference proteome</keyword>
<proteinExistence type="predicted"/>
<comment type="caution">
    <text evidence="2">The sequence shown here is derived from an EMBL/GenBank/DDBJ whole genome shotgun (WGS) entry which is preliminary data.</text>
</comment>
<name>A0A432YV32_9GAMM</name>
<evidence type="ECO:0000313" key="3">
    <source>
        <dbReference type="Proteomes" id="UP000288058"/>
    </source>
</evidence>
<dbReference type="AlphaFoldDB" id="A0A432YV32"/>
<protein>
    <submittedName>
        <fullName evidence="2">DUF2802 domain-containing protein</fullName>
    </submittedName>
</protein>
<feature type="coiled-coil region" evidence="1">
    <location>
        <begin position="77"/>
        <end position="104"/>
    </location>
</feature>
<dbReference type="Pfam" id="PF10975">
    <property type="entry name" value="DUF2802"/>
    <property type="match status" value="1"/>
</dbReference>
<organism evidence="2 3">
    <name type="scientific">Idiomarina ramblicola</name>
    <dbReference type="NCBI Taxonomy" id="263724"/>
    <lineage>
        <taxon>Bacteria</taxon>
        <taxon>Pseudomonadati</taxon>
        <taxon>Pseudomonadota</taxon>
        <taxon>Gammaproteobacteria</taxon>
        <taxon>Alteromonadales</taxon>
        <taxon>Idiomarinaceae</taxon>
        <taxon>Idiomarina</taxon>
    </lineage>
</organism>
<keyword evidence="1" id="KW-0175">Coiled coil</keyword>
<accession>A0A432YV32</accession>
<dbReference type="OrthoDB" id="5600183at2"/>
<dbReference type="InterPro" id="IPR021244">
    <property type="entry name" value="DUF2802"/>
</dbReference>
<sequence length="149" mass="16641">MMTNWLFVISALALGLALIALVAVVITSRRQAELIERQQQRLLMLTETASEVLSLRDQFKQQPDPSSKVDYAQQQVVAQLQQQVAQLNDEQQQLQQKLQEVSEQDPGSKLYQRAAKLVASGASVEELMQECDLPQAEAELLISLHKKGA</sequence>
<dbReference type="EMBL" id="PIQC01000007">
    <property type="protein sequence ID" value="RUO67185.1"/>
    <property type="molecule type" value="Genomic_DNA"/>
</dbReference>
<dbReference type="Proteomes" id="UP000288058">
    <property type="component" value="Unassembled WGS sequence"/>
</dbReference>